<dbReference type="SUPFAM" id="SSF55120">
    <property type="entry name" value="Pseudouridine synthase"/>
    <property type="match status" value="1"/>
</dbReference>
<protein>
    <submittedName>
        <fullName evidence="4">RluA family pseudouridine synthase</fullName>
    </submittedName>
</protein>
<dbReference type="Pfam" id="PF00849">
    <property type="entry name" value="PseudoU_synth_2"/>
    <property type="match status" value="1"/>
</dbReference>
<comment type="similarity">
    <text evidence="1">Belongs to the pseudouridine synthase RluA family.</text>
</comment>
<dbReference type="Proteomes" id="UP000477311">
    <property type="component" value="Unassembled WGS sequence"/>
</dbReference>
<dbReference type="InterPro" id="IPR050188">
    <property type="entry name" value="RluA_PseudoU_synthase"/>
</dbReference>
<dbReference type="PANTHER" id="PTHR21600">
    <property type="entry name" value="MITOCHONDRIAL RNA PSEUDOURIDINE SYNTHASE"/>
    <property type="match status" value="1"/>
</dbReference>
<dbReference type="CDD" id="cd02869">
    <property type="entry name" value="PseudoU_synth_RluA_like"/>
    <property type="match status" value="1"/>
</dbReference>
<dbReference type="GO" id="GO:0003723">
    <property type="term" value="F:RNA binding"/>
    <property type="evidence" value="ECO:0007669"/>
    <property type="project" value="InterPro"/>
</dbReference>
<evidence type="ECO:0000313" key="4">
    <source>
        <dbReference type="EMBL" id="NGO37919.1"/>
    </source>
</evidence>
<comment type="caution">
    <text evidence="4">The sequence shown here is derived from an EMBL/GenBank/DDBJ whole genome shotgun (WGS) entry which is preliminary data.</text>
</comment>
<dbReference type="InterPro" id="IPR006224">
    <property type="entry name" value="PsdUridine_synth_RluA-like_CS"/>
</dbReference>
<evidence type="ECO:0000256" key="2">
    <source>
        <dbReference type="SAM" id="MobiDB-lite"/>
    </source>
</evidence>
<organism evidence="4 5">
    <name type="scientific">Limisphaera ngatamarikiensis</name>
    <dbReference type="NCBI Taxonomy" id="1324935"/>
    <lineage>
        <taxon>Bacteria</taxon>
        <taxon>Pseudomonadati</taxon>
        <taxon>Verrucomicrobiota</taxon>
        <taxon>Verrucomicrobiia</taxon>
        <taxon>Limisphaerales</taxon>
        <taxon>Limisphaeraceae</taxon>
        <taxon>Limisphaera</taxon>
    </lineage>
</organism>
<gene>
    <name evidence="4" type="ORF">G4L39_00670</name>
</gene>
<proteinExistence type="inferred from homology"/>
<evidence type="ECO:0000313" key="5">
    <source>
        <dbReference type="Proteomes" id="UP000477311"/>
    </source>
</evidence>
<feature type="region of interest" description="Disordered" evidence="2">
    <location>
        <begin position="248"/>
        <end position="267"/>
    </location>
</feature>
<name>A0A6M1RK11_9BACT</name>
<dbReference type="InterPro" id="IPR006145">
    <property type="entry name" value="PsdUridine_synth_RsuA/RluA"/>
</dbReference>
<keyword evidence="5" id="KW-1185">Reference proteome</keyword>
<dbReference type="AlphaFoldDB" id="A0A6M1RK11"/>
<dbReference type="GO" id="GO:0140098">
    <property type="term" value="F:catalytic activity, acting on RNA"/>
    <property type="evidence" value="ECO:0007669"/>
    <property type="project" value="UniProtKB-ARBA"/>
</dbReference>
<dbReference type="EMBL" id="JAAKYA010000004">
    <property type="protein sequence ID" value="NGO37919.1"/>
    <property type="molecule type" value="Genomic_DNA"/>
</dbReference>
<evidence type="ECO:0000256" key="1">
    <source>
        <dbReference type="ARBA" id="ARBA00010876"/>
    </source>
</evidence>
<dbReference type="InterPro" id="IPR020103">
    <property type="entry name" value="PsdUridine_synth_cat_dom_sf"/>
</dbReference>
<accession>A0A6M1RK11</accession>
<dbReference type="GO" id="GO:0009982">
    <property type="term" value="F:pseudouridine synthase activity"/>
    <property type="evidence" value="ECO:0007669"/>
    <property type="project" value="InterPro"/>
</dbReference>
<feature type="domain" description="Pseudouridine synthase RsuA/RluA-like" evidence="3">
    <location>
        <begin position="24"/>
        <end position="182"/>
    </location>
</feature>
<evidence type="ECO:0000259" key="3">
    <source>
        <dbReference type="Pfam" id="PF00849"/>
    </source>
</evidence>
<dbReference type="Gene3D" id="3.30.2350.10">
    <property type="entry name" value="Pseudouridine synthase"/>
    <property type="match status" value="1"/>
</dbReference>
<sequence length="267" mass="29734">MGKPEWIELPGCDPIPILYEDRSVLAVDKPAGWLLVPVHWQRTARNLQAALESSLRAGDWWARSRGLKYLRFVHRLDGDTSGVLLLARSPGALAAYSRLFQRGQVEKVYLAVVEGEVKQPAWVCRLKLAPEPDSKGRIRVDQRRGKPAETAFRRIAVGQGVTLLECRPRTGRTHQIRVHLAASGYPVVGDPLYGRAAPSEAPHRKLALRAVRLAYVDPFTHKAVDIQAPWSHFLAEFGFAEVPWKPEPPTSIISKAGPPRRPSTTKS</sequence>
<dbReference type="PANTHER" id="PTHR21600:SF87">
    <property type="entry name" value="RNA PSEUDOURIDYLATE SYNTHASE DOMAIN-CONTAINING PROTEIN 1"/>
    <property type="match status" value="1"/>
</dbReference>
<dbReference type="PROSITE" id="PS01129">
    <property type="entry name" value="PSI_RLU"/>
    <property type="match status" value="1"/>
</dbReference>
<reference evidence="4 5" key="1">
    <citation type="submission" date="2020-02" db="EMBL/GenBank/DDBJ databases">
        <title>Draft genome sequence of Limisphaera ngatamarikiensis NGM72.4T, a thermophilic Verrucomicrobia grouped in subdivision 3.</title>
        <authorList>
            <person name="Carere C.R."/>
            <person name="Steen J."/>
            <person name="Hugenholtz P."/>
            <person name="Stott M.B."/>
        </authorList>
    </citation>
    <scope>NUCLEOTIDE SEQUENCE [LARGE SCALE GENOMIC DNA]</scope>
    <source>
        <strain evidence="4 5">NGM72.4</strain>
    </source>
</reference>
<dbReference type="GO" id="GO:0000455">
    <property type="term" value="P:enzyme-directed rRNA pseudouridine synthesis"/>
    <property type="evidence" value="ECO:0007669"/>
    <property type="project" value="TreeGrafter"/>
</dbReference>
<dbReference type="RefSeq" id="WP_165105151.1">
    <property type="nucleotide sequence ID" value="NZ_JAAKYA010000004.1"/>
</dbReference>